<keyword evidence="6" id="KW-1185">Reference proteome</keyword>
<comment type="caution">
    <text evidence="5">The sequence shown here is derived from an EMBL/GenBank/DDBJ whole genome shotgun (WGS) entry which is preliminary data.</text>
</comment>
<sequence>MIDSGNLHAASLYINNQLLSRGLLRDGQAIDFTMLGYGHGGSAETSRKIISVINDLILRRDRDAEQRESLSTATRDLRDENLKYAGDVNRLTEKAAEAQRRFEIATASEASMRTQLKSAESALRSLKDELARTKALVAQARAACATEIKRRDRQMDTLKKQVGEAGRTRGAKGNAAVMTITVTGETGGEERGSNRSSRASAHDSLLRSETNSFLASVAQGLSEENESLLQTMQETMEQLREMSGWDGDEDADELVARQPGWEELSLELNAVMEHMRSILTNPSFVPIEEVLVREEEIDRLKAGWIKMESRWEDAVHLMDAWRKRMAVTGRPINEEDLKIGLSLSPVRVNSVEETRDARRPGLSEVKMEYHDGELRRDVRLVSNPGKGRHSSPPPEPYAIDDESEDSGSEFNGFDDEILLDEHGVQIIDQAIPETATHQQRPPSPDSPSLPEPPQLSPLKSVVSSAVNRRPQRVTVPPIKPNPHPSAAEEEGRHEEPEKSEPARPPQRCVKIPLRGVSHIRTKSSSSSSSKAPIFPSDNESSSRGSATAPTSRRKEEPHPHDHAARDPSHGQVSRRGTRARGARPNTDSETPSEAAEPPSLTTIAAKLAASEKEADAARARAKLRSAARAAATKSSDTSVSAAARAPREPGRVRRREDMDPVKRDPARADEQKMEKRRTERRASKTLSRRRSTLNRLELETLIVGNAQ</sequence>
<protein>
    <recommendedName>
        <fullName evidence="7">NIMA interactive protein</fullName>
    </recommendedName>
</protein>
<evidence type="ECO:0008006" key="7">
    <source>
        <dbReference type="Google" id="ProtNLM"/>
    </source>
</evidence>
<evidence type="ECO:0000313" key="6">
    <source>
        <dbReference type="Proteomes" id="UP000053831"/>
    </source>
</evidence>
<proteinExistence type="inferred from homology"/>
<evidence type="ECO:0000256" key="3">
    <source>
        <dbReference type="SAM" id="Coils"/>
    </source>
</evidence>
<dbReference type="InterPro" id="IPR021622">
    <property type="entry name" value="Afadin/alpha-actinin-bd"/>
</dbReference>
<organism evidence="5 6">
    <name type="scientific">Escovopsis weberi</name>
    <dbReference type="NCBI Taxonomy" id="150374"/>
    <lineage>
        <taxon>Eukaryota</taxon>
        <taxon>Fungi</taxon>
        <taxon>Dikarya</taxon>
        <taxon>Ascomycota</taxon>
        <taxon>Pezizomycotina</taxon>
        <taxon>Sordariomycetes</taxon>
        <taxon>Hypocreomycetidae</taxon>
        <taxon>Hypocreales</taxon>
        <taxon>Hypocreaceae</taxon>
        <taxon>Escovopsis</taxon>
    </lineage>
</organism>
<feature type="compositionally biased region" description="Basic and acidic residues" evidence="4">
    <location>
        <begin position="552"/>
        <end position="568"/>
    </location>
</feature>
<feature type="region of interest" description="Disordered" evidence="4">
    <location>
        <begin position="184"/>
        <end position="204"/>
    </location>
</feature>
<feature type="compositionally biased region" description="Basic and acidic residues" evidence="4">
    <location>
        <begin position="609"/>
        <end position="618"/>
    </location>
</feature>
<dbReference type="EMBL" id="LGSR01000008">
    <property type="protein sequence ID" value="KOS21567.1"/>
    <property type="molecule type" value="Genomic_DNA"/>
</dbReference>
<feature type="compositionally biased region" description="Acidic residues" evidence="4">
    <location>
        <begin position="398"/>
        <end position="413"/>
    </location>
</feature>
<dbReference type="OrthoDB" id="312015at2759"/>
<evidence type="ECO:0000256" key="1">
    <source>
        <dbReference type="ARBA" id="ARBA00009291"/>
    </source>
</evidence>
<feature type="compositionally biased region" description="Pro residues" evidence="4">
    <location>
        <begin position="441"/>
        <end position="455"/>
    </location>
</feature>
<evidence type="ECO:0000256" key="4">
    <source>
        <dbReference type="SAM" id="MobiDB-lite"/>
    </source>
</evidence>
<dbReference type="STRING" id="150374.A0A0M8N247"/>
<feature type="coiled-coil region" evidence="3">
    <location>
        <begin position="88"/>
        <end position="143"/>
    </location>
</feature>
<feature type="region of interest" description="Disordered" evidence="4">
    <location>
        <begin position="434"/>
        <end position="695"/>
    </location>
</feature>
<keyword evidence="2 3" id="KW-0175">Coiled coil</keyword>
<feature type="compositionally biased region" description="Basic and acidic residues" evidence="4">
    <location>
        <begin position="350"/>
        <end position="379"/>
    </location>
</feature>
<gene>
    <name evidence="5" type="ORF">ESCO_004975</name>
</gene>
<dbReference type="Proteomes" id="UP000053831">
    <property type="component" value="Unassembled WGS sequence"/>
</dbReference>
<comment type="similarity">
    <text evidence="1">Belongs to the ADIP family.</text>
</comment>
<feature type="compositionally biased region" description="Polar residues" evidence="4">
    <location>
        <begin position="537"/>
        <end position="550"/>
    </location>
</feature>
<dbReference type="Pfam" id="PF11559">
    <property type="entry name" value="ADIP"/>
    <property type="match status" value="1"/>
</dbReference>
<feature type="compositionally biased region" description="Basic and acidic residues" evidence="4">
    <location>
        <begin position="645"/>
        <end position="682"/>
    </location>
</feature>
<reference evidence="5 6" key="1">
    <citation type="submission" date="2015-07" db="EMBL/GenBank/DDBJ databases">
        <title>The genome of the fungus Escovopsis weberi, a specialized disease agent of ant agriculture.</title>
        <authorList>
            <person name="de Man T.J."/>
            <person name="Stajich J.E."/>
            <person name="Kubicek C.P."/>
            <person name="Chenthamara K."/>
            <person name="Atanasova L."/>
            <person name="Druzhinina I.S."/>
            <person name="Birnbaum S."/>
            <person name="Barribeau S.M."/>
            <person name="Teiling C."/>
            <person name="Suen G."/>
            <person name="Currie C."/>
            <person name="Gerardo N.M."/>
        </authorList>
    </citation>
    <scope>NUCLEOTIDE SEQUENCE [LARGE SCALE GENOMIC DNA]</scope>
</reference>
<accession>A0A0M8N247</accession>
<feature type="region of interest" description="Disordered" evidence="4">
    <location>
        <begin position="349"/>
        <end position="413"/>
    </location>
</feature>
<evidence type="ECO:0000313" key="5">
    <source>
        <dbReference type="EMBL" id="KOS21567.1"/>
    </source>
</evidence>
<feature type="compositionally biased region" description="Low complexity" evidence="4">
    <location>
        <begin position="626"/>
        <end position="644"/>
    </location>
</feature>
<feature type="compositionally biased region" description="Basic and acidic residues" evidence="4">
    <location>
        <begin position="489"/>
        <end position="501"/>
    </location>
</feature>
<dbReference type="AlphaFoldDB" id="A0A0M8N247"/>
<name>A0A0M8N247_ESCWE</name>
<evidence type="ECO:0000256" key="2">
    <source>
        <dbReference type="ARBA" id="ARBA00023054"/>
    </source>
</evidence>